<evidence type="ECO:0000313" key="2">
    <source>
        <dbReference type="EMBL" id="GFY88167.1"/>
    </source>
</evidence>
<reference evidence="2 3" key="1">
    <citation type="submission" date="2019-07" db="EMBL/GenBank/DDBJ databases">
        <title>De Novo Assembly of kiwifruit Actinidia rufa.</title>
        <authorList>
            <person name="Sugita-Konishi S."/>
            <person name="Sato K."/>
            <person name="Mori E."/>
            <person name="Abe Y."/>
            <person name="Kisaki G."/>
            <person name="Hamano K."/>
            <person name="Suezawa K."/>
            <person name="Otani M."/>
            <person name="Fukuda T."/>
            <person name="Manabe T."/>
            <person name="Gomi K."/>
            <person name="Tabuchi M."/>
            <person name="Akimitsu K."/>
            <person name="Kataoka I."/>
        </authorList>
    </citation>
    <scope>NUCLEOTIDE SEQUENCE [LARGE SCALE GENOMIC DNA]</scope>
    <source>
        <strain evidence="3">cv. Fuchu</strain>
    </source>
</reference>
<gene>
    <name evidence="2" type="ORF">Acr_06g0001070</name>
</gene>
<feature type="region of interest" description="Disordered" evidence="1">
    <location>
        <begin position="1"/>
        <end position="24"/>
    </location>
</feature>
<organism evidence="2 3">
    <name type="scientific">Actinidia rufa</name>
    <dbReference type="NCBI Taxonomy" id="165716"/>
    <lineage>
        <taxon>Eukaryota</taxon>
        <taxon>Viridiplantae</taxon>
        <taxon>Streptophyta</taxon>
        <taxon>Embryophyta</taxon>
        <taxon>Tracheophyta</taxon>
        <taxon>Spermatophyta</taxon>
        <taxon>Magnoliopsida</taxon>
        <taxon>eudicotyledons</taxon>
        <taxon>Gunneridae</taxon>
        <taxon>Pentapetalae</taxon>
        <taxon>asterids</taxon>
        <taxon>Ericales</taxon>
        <taxon>Actinidiaceae</taxon>
        <taxon>Actinidia</taxon>
    </lineage>
</organism>
<feature type="region of interest" description="Disordered" evidence="1">
    <location>
        <begin position="80"/>
        <end position="107"/>
    </location>
</feature>
<proteinExistence type="predicted"/>
<sequence>MSGDRGNLYGKISSDSPHAPDKDVGSYRYEASLVAPYVGARSRYHRTQKLSEGKATSTLEVSLFSTLSGVTASVFRQGVTPDGDPKACQGIKGNLHNEISSDSPMPG</sequence>
<name>A0A7J0ERG8_9ERIC</name>
<evidence type="ECO:0000256" key="1">
    <source>
        <dbReference type="SAM" id="MobiDB-lite"/>
    </source>
</evidence>
<dbReference type="AlphaFoldDB" id="A0A7J0ERG8"/>
<protein>
    <submittedName>
        <fullName evidence="2">Uncharacterized protein</fullName>
    </submittedName>
</protein>
<accession>A0A7J0ERG8</accession>
<comment type="caution">
    <text evidence="2">The sequence shown here is derived from an EMBL/GenBank/DDBJ whole genome shotgun (WGS) entry which is preliminary data.</text>
</comment>
<evidence type="ECO:0000313" key="3">
    <source>
        <dbReference type="Proteomes" id="UP000585474"/>
    </source>
</evidence>
<keyword evidence="3" id="KW-1185">Reference proteome</keyword>
<dbReference type="EMBL" id="BJWL01000006">
    <property type="protein sequence ID" value="GFY88167.1"/>
    <property type="molecule type" value="Genomic_DNA"/>
</dbReference>
<dbReference type="Proteomes" id="UP000585474">
    <property type="component" value="Unassembled WGS sequence"/>
</dbReference>
<feature type="compositionally biased region" description="Polar residues" evidence="1">
    <location>
        <begin position="97"/>
        <end position="107"/>
    </location>
</feature>